<feature type="compositionally biased region" description="Basic residues" evidence="1">
    <location>
        <begin position="30"/>
        <end position="42"/>
    </location>
</feature>
<sequence length="173" mass="19819">MGLSLAMALTYDFTSQPLQSLSKRAWVTQRSKKRSIRSHQSHPTRFASPDRHRLLSPQPTKLPRSREQYDRKTKRVRAQHAELGITRVTLPLRSHPFMQTLSAPAENHNLTTSSKTTNATEPRTQLKKLSNSLTSTLELHFEAANPTIERIHITQHPLEKLQTEQVKPMISEL</sequence>
<comment type="caution">
    <text evidence="2">The sequence shown here is derived from an EMBL/GenBank/DDBJ whole genome shotgun (WGS) entry which is preliminary data.</text>
</comment>
<proteinExistence type="predicted"/>
<dbReference type="EMBL" id="CM026433">
    <property type="protein sequence ID" value="KAG0554701.1"/>
    <property type="molecule type" value="Genomic_DNA"/>
</dbReference>
<name>A0A8T0G6Z8_CERPU</name>
<evidence type="ECO:0000313" key="2">
    <source>
        <dbReference type="EMBL" id="KAG0554701.1"/>
    </source>
</evidence>
<reference evidence="2" key="1">
    <citation type="submission" date="2020-06" db="EMBL/GenBank/DDBJ databases">
        <title>WGS assembly of Ceratodon purpureus strain R40.</title>
        <authorList>
            <person name="Carey S.B."/>
            <person name="Jenkins J."/>
            <person name="Shu S."/>
            <person name="Lovell J.T."/>
            <person name="Sreedasyam A."/>
            <person name="Maumus F."/>
            <person name="Tiley G.P."/>
            <person name="Fernandez-Pozo N."/>
            <person name="Barry K."/>
            <person name="Chen C."/>
            <person name="Wang M."/>
            <person name="Lipzen A."/>
            <person name="Daum C."/>
            <person name="Saski C.A."/>
            <person name="Payton A.C."/>
            <person name="Mcbreen J.C."/>
            <person name="Conrad R.E."/>
            <person name="Kollar L.M."/>
            <person name="Olsson S."/>
            <person name="Huttunen S."/>
            <person name="Landis J.B."/>
            <person name="Wickett N.J."/>
            <person name="Johnson M.G."/>
            <person name="Rensing S.A."/>
            <person name="Grimwood J."/>
            <person name="Schmutz J."/>
            <person name="Mcdaniel S.F."/>
        </authorList>
    </citation>
    <scope>NUCLEOTIDE SEQUENCE</scope>
    <source>
        <strain evidence="2">R40</strain>
    </source>
</reference>
<evidence type="ECO:0000256" key="1">
    <source>
        <dbReference type="SAM" id="MobiDB-lite"/>
    </source>
</evidence>
<feature type="region of interest" description="Disordered" evidence="1">
    <location>
        <begin position="29"/>
        <end position="75"/>
    </location>
</feature>
<dbReference type="AlphaFoldDB" id="A0A8T0G6Z8"/>
<evidence type="ECO:0000313" key="3">
    <source>
        <dbReference type="Proteomes" id="UP000822688"/>
    </source>
</evidence>
<gene>
    <name evidence="2" type="ORF">KC19_12G111900</name>
</gene>
<protein>
    <submittedName>
        <fullName evidence="2">Uncharacterized protein</fullName>
    </submittedName>
</protein>
<dbReference type="Proteomes" id="UP000822688">
    <property type="component" value="Chromosome 12"/>
</dbReference>
<accession>A0A8T0G6Z8</accession>
<keyword evidence="3" id="KW-1185">Reference proteome</keyword>
<organism evidence="2 3">
    <name type="scientific">Ceratodon purpureus</name>
    <name type="common">Fire moss</name>
    <name type="synonym">Dicranum purpureum</name>
    <dbReference type="NCBI Taxonomy" id="3225"/>
    <lineage>
        <taxon>Eukaryota</taxon>
        <taxon>Viridiplantae</taxon>
        <taxon>Streptophyta</taxon>
        <taxon>Embryophyta</taxon>
        <taxon>Bryophyta</taxon>
        <taxon>Bryophytina</taxon>
        <taxon>Bryopsida</taxon>
        <taxon>Dicranidae</taxon>
        <taxon>Pseudoditrichales</taxon>
        <taxon>Ditrichaceae</taxon>
        <taxon>Ceratodon</taxon>
    </lineage>
</organism>